<evidence type="ECO:0000313" key="2">
    <source>
        <dbReference type="Proteomes" id="UP000712673"/>
    </source>
</evidence>
<protein>
    <submittedName>
        <fullName evidence="1">Uncharacterized protein</fullName>
    </submittedName>
</protein>
<dbReference type="Proteomes" id="UP000712673">
    <property type="component" value="Unassembled WGS sequence"/>
</dbReference>
<organism evidence="1 2">
    <name type="scientific">Tectimicrobiota bacterium</name>
    <dbReference type="NCBI Taxonomy" id="2528274"/>
    <lineage>
        <taxon>Bacteria</taxon>
        <taxon>Pseudomonadati</taxon>
        <taxon>Nitrospinota/Tectimicrobiota group</taxon>
        <taxon>Candidatus Tectimicrobiota</taxon>
    </lineage>
</organism>
<comment type="caution">
    <text evidence="1">The sequence shown here is derived from an EMBL/GenBank/DDBJ whole genome shotgun (WGS) entry which is preliminary data.</text>
</comment>
<sequence length="284" mass="32179">MAVPEGEASPYEAIDTALQAWRQGDCVLGEQWFVHRFDPACPLTDASVTAPDAGVDLLESAVSGFVVLTQTCDLVRRCRERPFVEVAPLVEVSEAVAREIERGRRPLYAAIPALRPQRLVADLDRTMTVEKAVVAQWTRIAGCRTDQEARRFTLALMRKRGRFAFPDDFTSFVARLQARLLEKHDRQSEEGRALRALREIRVQAIPSWEAPTVELTFWFIRTDERDDFAGVPWYQWLDHWLQLLPSAGRFTLGQSAVVTLADLTAKDYVDSDPLDLDYLSTRDA</sequence>
<dbReference type="AlphaFoldDB" id="A0A938B467"/>
<proteinExistence type="predicted"/>
<name>A0A938B467_UNCTE</name>
<accession>A0A938B467</accession>
<dbReference type="EMBL" id="VGLS01000312">
    <property type="protein sequence ID" value="MBM3224385.1"/>
    <property type="molecule type" value="Genomic_DNA"/>
</dbReference>
<evidence type="ECO:0000313" key="1">
    <source>
        <dbReference type="EMBL" id="MBM3224385.1"/>
    </source>
</evidence>
<reference evidence="1" key="1">
    <citation type="submission" date="2019-03" db="EMBL/GenBank/DDBJ databases">
        <title>Lake Tanganyika Metagenome-Assembled Genomes (MAGs).</title>
        <authorList>
            <person name="Tran P."/>
        </authorList>
    </citation>
    <scope>NUCLEOTIDE SEQUENCE</scope>
    <source>
        <strain evidence="1">K_DeepCast_65m_m2_066</strain>
    </source>
</reference>
<gene>
    <name evidence="1" type="ORF">FJZ47_11350</name>
</gene>